<comment type="caution">
    <text evidence="4">The sequence shown here is derived from an EMBL/GenBank/DDBJ whole genome shotgun (WGS) entry which is preliminary data.</text>
</comment>
<dbReference type="GO" id="GO:0070131">
    <property type="term" value="P:positive regulation of mitochondrial translation"/>
    <property type="evidence" value="ECO:0007669"/>
    <property type="project" value="TreeGrafter"/>
</dbReference>
<sequence>MTKAGSCTKKPKSTNQRRDIQKIVFEFYEAFILWCIFNMIGRKVKGIFSLSWNIIHHSNVVKCRDVCSLPRICTLWNYMGKHSSFLSSQTYLLHNIKFLKLHSGIANYNATETGIQKSIAALQARKRVPRKKALSEKDHLDQETGKVVAYSSAEEYDMKRLAKELENQGLYQILELPGEVEDVIHVNAKYKIEEEPRQIYFFSEGSVVFWNVPELEQQNVLRFLKPFETNPYDPELVSAENEHLDYLYSEKGAKFSKGRIYLESDSDNAYYTYTFSNGLALSVKLGMWEAALESYIDSMEWVTENMKKGEKISMSREQVFKKRGELFALRHVINLSSDLLDTPDFYWDRQELENLYQQICNHMNVAKRTKVMNERLSYCSELIDLLGNHMNDKHHVRLEWMIIILIMVEVMFECIHFVEQVLH</sequence>
<dbReference type="PANTHER" id="PTHR16255">
    <property type="entry name" value="REQUIRED FOR MEIOTIC NUCLEAR DIVISION PROTEIN 1 HOMOLOG"/>
    <property type="match status" value="1"/>
</dbReference>
<reference evidence="4 5" key="1">
    <citation type="submission" date="2024-04" db="EMBL/GenBank/DDBJ databases">
        <authorList>
            <person name="Rising A."/>
            <person name="Reimegard J."/>
            <person name="Sonavane S."/>
            <person name="Akerstrom W."/>
            <person name="Nylinder S."/>
            <person name="Hedman E."/>
            <person name="Kallberg Y."/>
        </authorList>
    </citation>
    <scope>NUCLEOTIDE SEQUENCE [LARGE SCALE GENOMIC DNA]</scope>
</reference>
<feature type="domain" description="DUF155" evidence="3">
    <location>
        <begin position="199"/>
        <end position="373"/>
    </location>
</feature>
<dbReference type="InterPro" id="IPR003734">
    <property type="entry name" value="DUF155"/>
</dbReference>
<accession>A0AAV2BQM8</accession>
<evidence type="ECO:0000256" key="1">
    <source>
        <dbReference type="ARBA" id="ARBA00008306"/>
    </source>
</evidence>
<dbReference type="AlphaFoldDB" id="A0AAV2BQM8"/>
<name>A0AAV2BQM8_9ARAC</name>
<evidence type="ECO:0000313" key="5">
    <source>
        <dbReference type="Proteomes" id="UP001497382"/>
    </source>
</evidence>
<gene>
    <name evidence="4" type="ORF">LARSCL_LOCUS20748</name>
</gene>
<feature type="transmembrane region" description="Helical" evidence="2">
    <location>
        <begin position="20"/>
        <end position="40"/>
    </location>
</feature>
<proteinExistence type="inferred from homology"/>
<keyword evidence="2" id="KW-0812">Transmembrane</keyword>
<protein>
    <recommendedName>
        <fullName evidence="3">DUF155 domain-containing protein</fullName>
    </recommendedName>
</protein>
<keyword evidence="5" id="KW-1185">Reference proteome</keyword>
<dbReference type="Pfam" id="PF02582">
    <property type="entry name" value="DUF155"/>
    <property type="match status" value="1"/>
</dbReference>
<evidence type="ECO:0000256" key="2">
    <source>
        <dbReference type="SAM" id="Phobius"/>
    </source>
</evidence>
<dbReference type="EMBL" id="CAXIEN010000457">
    <property type="protein sequence ID" value="CAL1298220.1"/>
    <property type="molecule type" value="Genomic_DNA"/>
</dbReference>
<dbReference type="GO" id="GO:0005739">
    <property type="term" value="C:mitochondrion"/>
    <property type="evidence" value="ECO:0007669"/>
    <property type="project" value="UniProtKB-ARBA"/>
</dbReference>
<comment type="similarity">
    <text evidence="1">Belongs to the RMD1/sif2 family.</text>
</comment>
<dbReference type="PANTHER" id="PTHR16255:SF1">
    <property type="entry name" value="REQUIRED FOR MEIOTIC NUCLEAR DIVISION PROTEIN 1 HOMOLOG"/>
    <property type="match status" value="1"/>
</dbReference>
<keyword evidence="2" id="KW-0472">Membrane</keyword>
<organism evidence="4 5">
    <name type="scientific">Larinioides sclopetarius</name>
    <dbReference type="NCBI Taxonomy" id="280406"/>
    <lineage>
        <taxon>Eukaryota</taxon>
        <taxon>Metazoa</taxon>
        <taxon>Ecdysozoa</taxon>
        <taxon>Arthropoda</taxon>
        <taxon>Chelicerata</taxon>
        <taxon>Arachnida</taxon>
        <taxon>Araneae</taxon>
        <taxon>Araneomorphae</taxon>
        <taxon>Entelegynae</taxon>
        <taxon>Araneoidea</taxon>
        <taxon>Araneidae</taxon>
        <taxon>Larinioides</taxon>
    </lineage>
</organism>
<dbReference type="InterPro" id="IPR051624">
    <property type="entry name" value="RMD1/Sad1-interacting"/>
</dbReference>
<keyword evidence="2" id="KW-1133">Transmembrane helix</keyword>
<dbReference type="Proteomes" id="UP001497382">
    <property type="component" value="Unassembled WGS sequence"/>
</dbReference>
<evidence type="ECO:0000313" key="4">
    <source>
        <dbReference type="EMBL" id="CAL1298220.1"/>
    </source>
</evidence>
<evidence type="ECO:0000259" key="3">
    <source>
        <dbReference type="Pfam" id="PF02582"/>
    </source>
</evidence>